<dbReference type="AlphaFoldDB" id="A0A843VWK4"/>
<comment type="caution">
    <text evidence="1">The sequence shown here is derived from an EMBL/GenBank/DDBJ whole genome shotgun (WGS) entry which is preliminary data.</text>
</comment>
<feature type="non-terminal residue" evidence="1">
    <location>
        <position position="149"/>
    </location>
</feature>
<reference evidence="1" key="1">
    <citation type="submission" date="2017-07" db="EMBL/GenBank/DDBJ databases">
        <title>Taro Niue Genome Assembly and Annotation.</title>
        <authorList>
            <person name="Atibalentja N."/>
            <person name="Keating K."/>
            <person name="Fields C.J."/>
        </authorList>
    </citation>
    <scope>NUCLEOTIDE SEQUENCE</scope>
    <source>
        <strain evidence="1">Niue_2</strain>
        <tissue evidence="1">Leaf</tissue>
    </source>
</reference>
<evidence type="ECO:0000313" key="1">
    <source>
        <dbReference type="EMBL" id="MQL95529.1"/>
    </source>
</evidence>
<sequence length="149" mass="16386">NPVVYTTGQQNAPPVVYTTGGRSRGPHHPVVYTTGNAYHRWWKKPWAPPSGSIHHQECIPPVVYTTGGRSRGPHHPVLHTTGNAYHRWCTLSVEEAVGPTIRWYTPPGMHTIGGWWCTPPAQLAVGPTRGNPVHHRESIPVVYTTGGPL</sequence>
<accession>A0A843VWK4</accession>
<dbReference type="Proteomes" id="UP000652761">
    <property type="component" value="Unassembled WGS sequence"/>
</dbReference>
<dbReference type="EMBL" id="NMUH01001801">
    <property type="protein sequence ID" value="MQL95529.1"/>
    <property type="molecule type" value="Genomic_DNA"/>
</dbReference>
<name>A0A843VWK4_COLES</name>
<organism evidence="1 2">
    <name type="scientific">Colocasia esculenta</name>
    <name type="common">Wild taro</name>
    <name type="synonym">Arum esculentum</name>
    <dbReference type="NCBI Taxonomy" id="4460"/>
    <lineage>
        <taxon>Eukaryota</taxon>
        <taxon>Viridiplantae</taxon>
        <taxon>Streptophyta</taxon>
        <taxon>Embryophyta</taxon>
        <taxon>Tracheophyta</taxon>
        <taxon>Spermatophyta</taxon>
        <taxon>Magnoliopsida</taxon>
        <taxon>Liliopsida</taxon>
        <taxon>Araceae</taxon>
        <taxon>Aroideae</taxon>
        <taxon>Colocasieae</taxon>
        <taxon>Colocasia</taxon>
    </lineage>
</organism>
<feature type="non-terminal residue" evidence="1">
    <location>
        <position position="1"/>
    </location>
</feature>
<keyword evidence="2" id="KW-1185">Reference proteome</keyword>
<gene>
    <name evidence="1" type="ORF">Taro_028193</name>
</gene>
<protein>
    <submittedName>
        <fullName evidence="1">Uncharacterized protein</fullName>
    </submittedName>
</protein>
<evidence type="ECO:0000313" key="2">
    <source>
        <dbReference type="Proteomes" id="UP000652761"/>
    </source>
</evidence>
<proteinExistence type="predicted"/>